<evidence type="ECO:0008006" key="4">
    <source>
        <dbReference type="Google" id="ProtNLM"/>
    </source>
</evidence>
<dbReference type="RefSeq" id="WP_088257001.1">
    <property type="nucleotide sequence ID" value="NZ_NIDE01000010.1"/>
</dbReference>
<dbReference type="InterPro" id="IPR011856">
    <property type="entry name" value="tRNA_endonuc-like_dom_sf"/>
</dbReference>
<dbReference type="GO" id="GO:0003676">
    <property type="term" value="F:nucleic acid binding"/>
    <property type="evidence" value="ECO:0007669"/>
    <property type="project" value="InterPro"/>
</dbReference>
<reference evidence="3" key="1">
    <citation type="submission" date="2017-06" db="EMBL/GenBank/DDBJ databases">
        <title>Genome analysis of Fimbriiglobus ruber SP5, the first member of the order Planctomycetales with confirmed chitinolytic capability.</title>
        <authorList>
            <person name="Ravin N.V."/>
            <person name="Rakitin A.L."/>
            <person name="Ivanova A.A."/>
            <person name="Beletsky A.V."/>
            <person name="Kulichevskaya I.S."/>
            <person name="Mardanov A.V."/>
            <person name="Dedysh S.N."/>
        </authorList>
    </citation>
    <scope>NUCLEOTIDE SEQUENCE [LARGE SCALE GENOMIC DNA]</scope>
    <source>
        <strain evidence="3">SP5</strain>
    </source>
</reference>
<dbReference type="EMBL" id="NIDE01000010">
    <property type="protein sequence ID" value="OWK39530.1"/>
    <property type="molecule type" value="Genomic_DNA"/>
</dbReference>
<evidence type="ECO:0000313" key="3">
    <source>
        <dbReference type="Proteomes" id="UP000214646"/>
    </source>
</evidence>
<organism evidence="2 3">
    <name type="scientific">Fimbriiglobus ruber</name>
    <dbReference type="NCBI Taxonomy" id="1908690"/>
    <lineage>
        <taxon>Bacteria</taxon>
        <taxon>Pseudomonadati</taxon>
        <taxon>Planctomycetota</taxon>
        <taxon>Planctomycetia</taxon>
        <taxon>Gemmatales</taxon>
        <taxon>Gemmataceae</taxon>
        <taxon>Fimbriiglobus</taxon>
    </lineage>
</organism>
<evidence type="ECO:0000313" key="2">
    <source>
        <dbReference type="EMBL" id="OWK39530.1"/>
    </source>
</evidence>
<feature type="region of interest" description="Disordered" evidence="1">
    <location>
        <begin position="100"/>
        <end position="120"/>
    </location>
</feature>
<protein>
    <recommendedName>
        <fullName evidence="4">VRR-NUC domain-containing protein</fullName>
    </recommendedName>
</protein>
<dbReference type="OrthoDB" id="363215at2"/>
<comment type="caution">
    <text evidence="2">The sequence shown here is derived from an EMBL/GenBank/DDBJ whole genome shotgun (WGS) entry which is preliminary data.</text>
</comment>
<gene>
    <name evidence="2" type="ORF">FRUB_06093</name>
</gene>
<evidence type="ECO:0000256" key="1">
    <source>
        <dbReference type="SAM" id="MobiDB-lite"/>
    </source>
</evidence>
<dbReference type="Proteomes" id="UP000214646">
    <property type="component" value="Unassembled WGS sequence"/>
</dbReference>
<dbReference type="Gene3D" id="3.40.1350.10">
    <property type="match status" value="1"/>
</dbReference>
<keyword evidence="3" id="KW-1185">Reference proteome</keyword>
<accession>A0A225DD89</accession>
<sequence length="149" mass="16981">MAPVRISERDLQRILPGLQLPKRARKTKNTTTENPVREAGHAWLEYHGCDVIRNNTAAGWLFPYVKGKLTFHSHEGRFIRFGKPGSADLLAVSPSGRWVEAEAKSEDGSQSPEQIERQQEVERRGGVYVLFRSVEDLEARKKDILAKEW</sequence>
<proteinExistence type="predicted"/>
<dbReference type="AlphaFoldDB" id="A0A225DD89"/>
<name>A0A225DD89_9BACT</name>